<dbReference type="EMBL" id="JABSTR010000010">
    <property type="protein sequence ID" value="KAH9379449.1"/>
    <property type="molecule type" value="Genomic_DNA"/>
</dbReference>
<feature type="region of interest" description="Disordered" evidence="1">
    <location>
        <begin position="70"/>
        <end position="174"/>
    </location>
</feature>
<keyword evidence="6" id="KW-1185">Reference proteome</keyword>
<dbReference type="AlphaFoldDB" id="A0A9J6GX23"/>
<evidence type="ECO:0000259" key="2">
    <source>
        <dbReference type="Pfam" id="PF21787"/>
    </source>
</evidence>
<dbReference type="InterPro" id="IPR048367">
    <property type="entry name" value="TNP-like_RNaseH_C"/>
</dbReference>
<feature type="compositionally biased region" description="Low complexity" evidence="1">
    <location>
        <begin position="105"/>
        <end position="117"/>
    </location>
</feature>
<organism evidence="5 6">
    <name type="scientific">Haemaphysalis longicornis</name>
    <name type="common">Bush tick</name>
    <dbReference type="NCBI Taxonomy" id="44386"/>
    <lineage>
        <taxon>Eukaryota</taxon>
        <taxon>Metazoa</taxon>
        <taxon>Ecdysozoa</taxon>
        <taxon>Arthropoda</taxon>
        <taxon>Chelicerata</taxon>
        <taxon>Arachnida</taxon>
        <taxon>Acari</taxon>
        <taxon>Parasitiformes</taxon>
        <taxon>Ixodida</taxon>
        <taxon>Ixodoidea</taxon>
        <taxon>Ixodidae</taxon>
        <taxon>Haemaphysalinae</taxon>
        <taxon>Haemaphysalis</taxon>
    </lineage>
</organism>
<evidence type="ECO:0000256" key="1">
    <source>
        <dbReference type="SAM" id="MobiDB-lite"/>
    </source>
</evidence>
<dbReference type="InterPro" id="IPR048366">
    <property type="entry name" value="TNP-like_GBD"/>
</dbReference>
<feature type="domain" description="Transposable element P transposase-like GTP-binding insertion" evidence="3">
    <location>
        <begin position="449"/>
        <end position="564"/>
    </location>
</feature>
<dbReference type="InterPro" id="IPR048365">
    <property type="entry name" value="TNP-like_RNaseH_N"/>
</dbReference>
<dbReference type="PANTHER" id="PTHR47577:SF2">
    <property type="entry name" value="THAP DOMAIN CONTAINING 9"/>
    <property type="match status" value="1"/>
</dbReference>
<dbReference type="OrthoDB" id="6505425at2759"/>
<dbReference type="Pfam" id="PF21789">
    <property type="entry name" value="TNP-like_RNaseH_C"/>
    <property type="match status" value="1"/>
</dbReference>
<dbReference type="Pfam" id="PF21787">
    <property type="entry name" value="TNP-like_RNaseH_N"/>
    <property type="match status" value="1"/>
</dbReference>
<dbReference type="PANTHER" id="PTHR47577">
    <property type="entry name" value="THAP DOMAIN-CONTAINING PROTEIN 6"/>
    <property type="match status" value="1"/>
</dbReference>
<reference evidence="5 6" key="1">
    <citation type="journal article" date="2020" name="Cell">
        <title>Large-Scale Comparative Analyses of Tick Genomes Elucidate Their Genetic Diversity and Vector Capacities.</title>
        <authorList>
            <consortium name="Tick Genome and Microbiome Consortium (TIGMIC)"/>
            <person name="Jia N."/>
            <person name="Wang J."/>
            <person name="Shi W."/>
            <person name="Du L."/>
            <person name="Sun Y."/>
            <person name="Zhan W."/>
            <person name="Jiang J.F."/>
            <person name="Wang Q."/>
            <person name="Zhang B."/>
            <person name="Ji P."/>
            <person name="Bell-Sakyi L."/>
            <person name="Cui X.M."/>
            <person name="Yuan T.T."/>
            <person name="Jiang B.G."/>
            <person name="Yang W.F."/>
            <person name="Lam T.T."/>
            <person name="Chang Q.C."/>
            <person name="Ding S.J."/>
            <person name="Wang X.J."/>
            <person name="Zhu J.G."/>
            <person name="Ruan X.D."/>
            <person name="Zhao L."/>
            <person name="Wei J.T."/>
            <person name="Ye R.Z."/>
            <person name="Que T.C."/>
            <person name="Du C.H."/>
            <person name="Zhou Y.H."/>
            <person name="Cheng J.X."/>
            <person name="Dai P.F."/>
            <person name="Guo W.B."/>
            <person name="Han X.H."/>
            <person name="Huang E.J."/>
            <person name="Li L.F."/>
            <person name="Wei W."/>
            <person name="Gao Y.C."/>
            <person name="Liu J.Z."/>
            <person name="Shao H.Z."/>
            <person name="Wang X."/>
            <person name="Wang C.C."/>
            <person name="Yang T.C."/>
            <person name="Huo Q.B."/>
            <person name="Li W."/>
            <person name="Chen H.Y."/>
            <person name="Chen S.E."/>
            <person name="Zhou L.G."/>
            <person name="Ni X.B."/>
            <person name="Tian J.H."/>
            <person name="Sheng Y."/>
            <person name="Liu T."/>
            <person name="Pan Y.S."/>
            <person name="Xia L.Y."/>
            <person name="Li J."/>
            <person name="Zhao F."/>
            <person name="Cao W.C."/>
        </authorList>
    </citation>
    <scope>NUCLEOTIDE SEQUENCE [LARGE SCALE GENOMIC DNA]</scope>
    <source>
        <strain evidence="5">HaeL-2018</strain>
    </source>
</reference>
<name>A0A9J6GX23_HAELO</name>
<evidence type="ECO:0008006" key="7">
    <source>
        <dbReference type="Google" id="ProtNLM"/>
    </source>
</evidence>
<sequence length="855" mass="95771">MIRNNWRHGPQAIGGDRKLTSKHYICEKHFASDMIKRDKYYGELGGEVLLDHPKRPKLLPGAVPCRLLFCPPSPKKKRPHQGPSAGDSQRNTKRTKTSMHDQPRTSASGSTSTGSSGLQEDANYPPAYSGACTTSEHPALGGNRTDAYSGDESRADASNTSPDGPLDSEEKECSSRVPAWIDGQPPEQCLSLRQYMKEGAVTLPSSAWNRHEISMEGIESVCFAELRKPLPASPAFVFKSLELAVHAGQLKIRSPAAYRFLRDSHILPLPCVKTVRKYISTVGMKCGFDAEFFSALKKKLEARSEFQKHGMLLFDEIQVRERKCVESRTLTYIGLVDNGNGNGETSALANHALVFMFCPFGENYAQPIGVFASRGATKGTVLSQLVLQAIVMLEGAGAIVDGIVCDGASTNRKMWTCLGVSGKLGATKHFFEHPMSEDRKVYVFSDVPHLFKCIRNRLLRQRLLKVKGEWVKWWFYVAVYKEDLKNAGGLKVCPKITNRHVNPSNMDLMRVKLATQVFSRSMASAVKYYTQRNVFNGAEAAGTIAFTERMNDLFDAMNRRHPSEAVRKGSKDISVMIESLQWLDEWERELLSGDIIKDMFLTPSTAEGLRVTILSTLDLTERLLTECGFKYVPTAKFNQDPVERFFGKSRQAGGDNDHPDMPTFLQLYRMLAVSKKSDETILNQLKAKLDGLIDTEEWDCDDVIAEECDSSEVVDAILYYVTGFVSRKMANLLPCTKCRQSLSVATSTRQEASLTLSKTRGGLTHPNTRLYGMLRCAEGYFSANRNDCDIFWSTIDHVVDNFPLTFPCDEHKNEAIAKILRYYVAMRMRQHCLNEARNSAKPSHEQKKQSRLCTK</sequence>
<feature type="region of interest" description="Disordered" evidence="1">
    <location>
        <begin position="836"/>
        <end position="855"/>
    </location>
</feature>
<dbReference type="Pfam" id="PF21788">
    <property type="entry name" value="TNP-like_GBD"/>
    <property type="match status" value="1"/>
</dbReference>
<protein>
    <recommendedName>
        <fullName evidence="7">THAP-type domain-containing protein</fullName>
    </recommendedName>
</protein>
<evidence type="ECO:0000313" key="6">
    <source>
        <dbReference type="Proteomes" id="UP000821853"/>
    </source>
</evidence>
<evidence type="ECO:0000313" key="5">
    <source>
        <dbReference type="EMBL" id="KAH9379449.1"/>
    </source>
</evidence>
<evidence type="ECO:0000259" key="3">
    <source>
        <dbReference type="Pfam" id="PF21788"/>
    </source>
</evidence>
<accession>A0A9J6GX23</accession>
<feature type="domain" description="Transposable element P transposase-like RNase H C-terminal" evidence="4">
    <location>
        <begin position="636"/>
        <end position="669"/>
    </location>
</feature>
<dbReference type="VEuPathDB" id="VectorBase:HLOH_051187"/>
<evidence type="ECO:0000259" key="4">
    <source>
        <dbReference type="Pfam" id="PF21789"/>
    </source>
</evidence>
<gene>
    <name evidence="5" type="ORF">HPB48_012260</name>
</gene>
<feature type="domain" description="Transposable element P transposase-like RNase H" evidence="2">
    <location>
        <begin position="285"/>
        <end position="419"/>
    </location>
</feature>
<dbReference type="Proteomes" id="UP000821853">
    <property type="component" value="Chromosome 8"/>
</dbReference>
<proteinExistence type="predicted"/>
<comment type="caution">
    <text evidence="5">The sequence shown here is derived from an EMBL/GenBank/DDBJ whole genome shotgun (WGS) entry which is preliminary data.</text>
</comment>